<dbReference type="Proteomes" id="UP001649381">
    <property type="component" value="Unassembled WGS sequence"/>
</dbReference>
<dbReference type="EMBL" id="JAKIJS010000001">
    <property type="protein sequence ID" value="MCF6138229.1"/>
    <property type="molecule type" value="Genomic_DNA"/>
</dbReference>
<dbReference type="PANTHER" id="PTHR36115">
    <property type="entry name" value="PROLINE-RICH ANTIGEN HOMOLOG-RELATED"/>
    <property type="match status" value="1"/>
</dbReference>
<evidence type="ECO:0000259" key="7">
    <source>
        <dbReference type="Pfam" id="PF06271"/>
    </source>
</evidence>
<feature type="transmembrane region" description="Helical" evidence="6">
    <location>
        <begin position="53"/>
        <end position="74"/>
    </location>
</feature>
<evidence type="ECO:0000313" key="8">
    <source>
        <dbReference type="EMBL" id="MCF6138229.1"/>
    </source>
</evidence>
<evidence type="ECO:0000256" key="4">
    <source>
        <dbReference type="ARBA" id="ARBA00022989"/>
    </source>
</evidence>
<evidence type="ECO:0000256" key="2">
    <source>
        <dbReference type="ARBA" id="ARBA00022475"/>
    </source>
</evidence>
<proteinExistence type="predicted"/>
<gene>
    <name evidence="8" type="ORF">L2716_10880</name>
</gene>
<keyword evidence="3 6" id="KW-0812">Transmembrane</keyword>
<keyword evidence="9" id="KW-1185">Reference proteome</keyword>
<reference evidence="8 9" key="1">
    <citation type="submission" date="2022-01" db="EMBL/GenBank/DDBJ databases">
        <title>Alkalihalobacillus sp. EGI L200015, a novel bacterium isolated from a salt lake sediment.</title>
        <authorList>
            <person name="Gao L."/>
            <person name="Fang B.-Z."/>
            <person name="Li W.-J."/>
        </authorList>
    </citation>
    <scope>NUCLEOTIDE SEQUENCE [LARGE SCALE GENOMIC DNA]</scope>
    <source>
        <strain evidence="8 9">KCTC 12718</strain>
    </source>
</reference>
<sequence>MNPPLDPPKPRKFAGFWMRFWAYLIDLLVIGSIYRIMINPTFRWLDLPLNDPSIFSIKAISTGIIFFAYFLLMTKFFGQTLGKMVFAIKVVSKEIDGHLTWSTLLFREVIGRFISKKILLIGYLISGFTSEKKALHDIFADTRVIHTKK</sequence>
<accession>A0ABS9GZQ9</accession>
<evidence type="ECO:0000256" key="5">
    <source>
        <dbReference type="ARBA" id="ARBA00023136"/>
    </source>
</evidence>
<evidence type="ECO:0000256" key="6">
    <source>
        <dbReference type="SAM" id="Phobius"/>
    </source>
</evidence>
<protein>
    <submittedName>
        <fullName evidence="8">RDD family protein</fullName>
    </submittedName>
</protein>
<comment type="subcellular location">
    <subcellularLocation>
        <location evidence="1">Cell membrane</location>
        <topology evidence="1">Multi-pass membrane protein</topology>
    </subcellularLocation>
</comment>
<keyword evidence="2" id="KW-1003">Cell membrane</keyword>
<keyword evidence="5 6" id="KW-0472">Membrane</keyword>
<organism evidence="8 9">
    <name type="scientific">Pseudalkalibacillus berkeleyi</name>
    <dbReference type="NCBI Taxonomy" id="1069813"/>
    <lineage>
        <taxon>Bacteria</taxon>
        <taxon>Bacillati</taxon>
        <taxon>Bacillota</taxon>
        <taxon>Bacilli</taxon>
        <taxon>Bacillales</taxon>
        <taxon>Fictibacillaceae</taxon>
        <taxon>Pseudalkalibacillus</taxon>
    </lineage>
</organism>
<name>A0ABS9GZQ9_9BACL</name>
<feature type="transmembrane region" description="Helical" evidence="6">
    <location>
        <begin position="20"/>
        <end position="38"/>
    </location>
</feature>
<dbReference type="InterPro" id="IPR051791">
    <property type="entry name" value="Pra-immunoreactive"/>
</dbReference>
<evidence type="ECO:0000256" key="1">
    <source>
        <dbReference type="ARBA" id="ARBA00004651"/>
    </source>
</evidence>
<keyword evidence="4 6" id="KW-1133">Transmembrane helix</keyword>
<feature type="domain" description="RDD" evidence="7">
    <location>
        <begin position="14"/>
        <end position="140"/>
    </location>
</feature>
<comment type="caution">
    <text evidence="8">The sequence shown here is derived from an EMBL/GenBank/DDBJ whole genome shotgun (WGS) entry which is preliminary data.</text>
</comment>
<dbReference type="PANTHER" id="PTHR36115:SF9">
    <property type="entry name" value="LMO1584 PROTEIN"/>
    <property type="match status" value="1"/>
</dbReference>
<dbReference type="InterPro" id="IPR010432">
    <property type="entry name" value="RDD"/>
</dbReference>
<dbReference type="Pfam" id="PF06271">
    <property type="entry name" value="RDD"/>
    <property type="match status" value="1"/>
</dbReference>
<evidence type="ECO:0000256" key="3">
    <source>
        <dbReference type="ARBA" id="ARBA00022692"/>
    </source>
</evidence>
<evidence type="ECO:0000313" key="9">
    <source>
        <dbReference type="Proteomes" id="UP001649381"/>
    </source>
</evidence>